<accession>A0A6L5X933</accession>
<keyword evidence="2" id="KW-1185">Reference proteome</keyword>
<name>A0A6L5X933_9FIRM</name>
<comment type="caution">
    <text evidence="1">The sequence shown here is derived from an EMBL/GenBank/DDBJ whole genome shotgun (WGS) entry which is preliminary data.</text>
</comment>
<gene>
    <name evidence="1" type="ORF">FYJ35_14035</name>
</gene>
<evidence type="ECO:0000313" key="2">
    <source>
        <dbReference type="Proteomes" id="UP000481852"/>
    </source>
</evidence>
<organism evidence="1 2">
    <name type="scientific">Porcincola intestinalis</name>
    <dbReference type="NCBI Taxonomy" id="2606632"/>
    <lineage>
        <taxon>Bacteria</taxon>
        <taxon>Bacillati</taxon>
        <taxon>Bacillota</taxon>
        <taxon>Clostridia</taxon>
        <taxon>Lachnospirales</taxon>
        <taxon>Lachnospiraceae</taxon>
        <taxon>Porcincola</taxon>
    </lineage>
</organism>
<dbReference type="Proteomes" id="UP000481852">
    <property type="component" value="Unassembled WGS sequence"/>
</dbReference>
<dbReference type="EMBL" id="VULZ01000024">
    <property type="protein sequence ID" value="MSS16127.1"/>
    <property type="molecule type" value="Genomic_DNA"/>
</dbReference>
<dbReference type="AlphaFoldDB" id="A0A6L5X933"/>
<sequence>MTAKQFLYSVRDEQKEIEEIGDRIYELEMSLLPGAMRYDVDRVQVSPTDTTTDRMAEIAEYMGELKRKQSALTDKRLKAQRLINHLTDSRERQVLDIYFLSVKRPGMKDVAVMLNYSQRQAYRFYVSALEHLERWQ</sequence>
<proteinExistence type="predicted"/>
<dbReference type="SUPFAM" id="SSF88659">
    <property type="entry name" value="Sigma3 and sigma4 domains of RNA polymerase sigma factors"/>
    <property type="match status" value="1"/>
</dbReference>
<reference evidence="1 2" key="1">
    <citation type="submission" date="2019-08" db="EMBL/GenBank/DDBJ databases">
        <title>In-depth cultivation of the pig gut microbiome towards novel bacterial diversity and tailored functional studies.</title>
        <authorList>
            <person name="Wylensek D."/>
            <person name="Hitch T.C.A."/>
            <person name="Clavel T."/>
        </authorList>
    </citation>
    <scope>NUCLEOTIDE SEQUENCE [LARGE SCALE GENOMIC DNA]</scope>
    <source>
        <strain evidence="1 2">Oil+RF-744-WCA-WT-11</strain>
    </source>
</reference>
<dbReference type="InterPro" id="IPR013324">
    <property type="entry name" value="RNA_pol_sigma_r3/r4-like"/>
</dbReference>
<protein>
    <submittedName>
        <fullName evidence="1">Uncharacterized protein</fullName>
    </submittedName>
</protein>
<dbReference type="RefSeq" id="WP_154527557.1">
    <property type="nucleotide sequence ID" value="NZ_VULZ01000024.1"/>
</dbReference>
<evidence type="ECO:0000313" key="1">
    <source>
        <dbReference type="EMBL" id="MSS16127.1"/>
    </source>
</evidence>